<proteinExistence type="inferred from homology"/>
<feature type="domain" description="HTH lysR-type" evidence="5">
    <location>
        <begin position="7"/>
        <end position="64"/>
    </location>
</feature>
<dbReference type="Pfam" id="PF00126">
    <property type="entry name" value="HTH_1"/>
    <property type="match status" value="1"/>
</dbReference>
<keyword evidence="7" id="KW-1185">Reference proteome</keyword>
<dbReference type="InterPro" id="IPR036388">
    <property type="entry name" value="WH-like_DNA-bd_sf"/>
</dbReference>
<name>A0ABT7INY5_9BURK</name>
<dbReference type="RefSeq" id="WP_281069904.1">
    <property type="nucleotide sequence ID" value="NZ_JAKZJU020000001.1"/>
</dbReference>
<evidence type="ECO:0000256" key="1">
    <source>
        <dbReference type="ARBA" id="ARBA00009437"/>
    </source>
</evidence>
<dbReference type="SUPFAM" id="SSF53850">
    <property type="entry name" value="Periplasmic binding protein-like II"/>
    <property type="match status" value="1"/>
</dbReference>
<dbReference type="CDD" id="cd05466">
    <property type="entry name" value="PBP2_LTTR_substrate"/>
    <property type="match status" value="1"/>
</dbReference>
<dbReference type="InterPro" id="IPR036390">
    <property type="entry name" value="WH_DNA-bd_sf"/>
</dbReference>
<dbReference type="Proteomes" id="UP001165481">
    <property type="component" value="Unassembled WGS sequence"/>
</dbReference>
<organism evidence="6 7">
    <name type="scientific">Mesosutterella faecium</name>
    <dbReference type="NCBI Taxonomy" id="2925194"/>
    <lineage>
        <taxon>Bacteria</taxon>
        <taxon>Pseudomonadati</taxon>
        <taxon>Pseudomonadota</taxon>
        <taxon>Betaproteobacteria</taxon>
        <taxon>Burkholderiales</taxon>
        <taxon>Sutterellaceae</taxon>
        <taxon>Mesosutterella</taxon>
    </lineage>
</organism>
<dbReference type="InterPro" id="IPR005119">
    <property type="entry name" value="LysR_subst-bd"/>
</dbReference>
<reference evidence="6" key="1">
    <citation type="submission" date="2023-03" db="EMBL/GenBank/DDBJ databases">
        <title>Mesosutterella sp. nov. isolated from porcine feces.</title>
        <authorList>
            <person name="Yu S."/>
        </authorList>
    </citation>
    <scope>NUCLEOTIDE SEQUENCE</scope>
    <source>
        <strain evidence="6">AGMB02718</strain>
    </source>
</reference>
<dbReference type="Gene3D" id="3.40.190.290">
    <property type="match status" value="1"/>
</dbReference>
<evidence type="ECO:0000313" key="6">
    <source>
        <dbReference type="EMBL" id="MDL2060102.1"/>
    </source>
</evidence>
<dbReference type="Pfam" id="PF03466">
    <property type="entry name" value="LysR_substrate"/>
    <property type="match status" value="1"/>
</dbReference>
<accession>A0ABT7INY5</accession>
<comment type="similarity">
    <text evidence="1">Belongs to the LysR transcriptional regulatory family.</text>
</comment>
<evidence type="ECO:0000259" key="5">
    <source>
        <dbReference type="PROSITE" id="PS50931"/>
    </source>
</evidence>
<evidence type="ECO:0000313" key="7">
    <source>
        <dbReference type="Proteomes" id="UP001165481"/>
    </source>
</evidence>
<comment type="caution">
    <text evidence="6">The sequence shown here is derived from an EMBL/GenBank/DDBJ whole genome shotgun (WGS) entry which is preliminary data.</text>
</comment>
<dbReference type="PANTHER" id="PTHR30419">
    <property type="entry name" value="HTH-TYPE TRANSCRIPTIONAL REGULATOR YBHD"/>
    <property type="match status" value="1"/>
</dbReference>
<dbReference type="PRINTS" id="PR00039">
    <property type="entry name" value="HTHLYSR"/>
</dbReference>
<evidence type="ECO:0000256" key="3">
    <source>
        <dbReference type="ARBA" id="ARBA00023125"/>
    </source>
</evidence>
<dbReference type="Gene3D" id="1.10.10.10">
    <property type="entry name" value="Winged helix-like DNA-binding domain superfamily/Winged helix DNA-binding domain"/>
    <property type="match status" value="1"/>
</dbReference>
<keyword evidence="2" id="KW-0805">Transcription regulation</keyword>
<dbReference type="PANTHER" id="PTHR30419:SF8">
    <property type="entry name" value="NITROGEN ASSIMILATION TRANSCRIPTIONAL ACTIVATOR-RELATED"/>
    <property type="match status" value="1"/>
</dbReference>
<dbReference type="SUPFAM" id="SSF46785">
    <property type="entry name" value="Winged helix' DNA-binding domain"/>
    <property type="match status" value="1"/>
</dbReference>
<evidence type="ECO:0000256" key="2">
    <source>
        <dbReference type="ARBA" id="ARBA00023015"/>
    </source>
</evidence>
<dbReference type="EMBL" id="JAKZJU020000001">
    <property type="protein sequence ID" value="MDL2060102.1"/>
    <property type="molecule type" value="Genomic_DNA"/>
</dbReference>
<sequence>MKPLSDVNLELLRVFRKTAQVGSMTEAARHLFITQSAVSHAVADLEAFTGCRLFLRAHRRLTLTAEGRAVLETAESIFSALEGGEEKLKVLRAQKTGLLRIGCPFLILQTILTPQLARFHRRHPEVEVRLTIENRMQPMLELLRSNRIDLLFLATPAPALLDPQLVEHCLGYYRYGFFASRENFGALEGRVLSLKELSELPVVILRPGNNTRDCLEKKFAEAGLRLRVSVETDTMAFTKEYTRAGFGIGAGLIPEPPLRIEDEPDLFRLQVDPPLPSGRYVALFRNDLELPQTAEVFLAQFQA</sequence>
<dbReference type="InterPro" id="IPR050950">
    <property type="entry name" value="HTH-type_LysR_regulators"/>
</dbReference>
<gene>
    <name evidence="6" type="ORF">MUN46_009165</name>
</gene>
<protein>
    <submittedName>
        <fullName evidence="6">LysR family transcriptional regulator</fullName>
    </submittedName>
</protein>
<dbReference type="InterPro" id="IPR000847">
    <property type="entry name" value="LysR_HTH_N"/>
</dbReference>
<evidence type="ECO:0000256" key="4">
    <source>
        <dbReference type="ARBA" id="ARBA00023163"/>
    </source>
</evidence>
<dbReference type="PROSITE" id="PS50931">
    <property type="entry name" value="HTH_LYSR"/>
    <property type="match status" value="1"/>
</dbReference>
<keyword evidence="4" id="KW-0804">Transcription</keyword>
<keyword evidence="3" id="KW-0238">DNA-binding</keyword>